<keyword evidence="7" id="KW-1133">Transmembrane helix</keyword>
<evidence type="ECO:0000256" key="6">
    <source>
        <dbReference type="ARBA" id="ARBA00022927"/>
    </source>
</evidence>
<feature type="region of interest" description="Disordered" evidence="12">
    <location>
        <begin position="1"/>
        <end position="48"/>
    </location>
</feature>
<organism evidence="13 14">
    <name type="scientific">Piedraia hortae CBS 480.64</name>
    <dbReference type="NCBI Taxonomy" id="1314780"/>
    <lineage>
        <taxon>Eukaryota</taxon>
        <taxon>Fungi</taxon>
        <taxon>Dikarya</taxon>
        <taxon>Ascomycota</taxon>
        <taxon>Pezizomycotina</taxon>
        <taxon>Dothideomycetes</taxon>
        <taxon>Dothideomycetidae</taxon>
        <taxon>Capnodiales</taxon>
        <taxon>Piedraiaceae</taxon>
        <taxon>Piedraia</taxon>
    </lineage>
</organism>
<dbReference type="Proteomes" id="UP000799421">
    <property type="component" value="Unassembled WGS sequence"/>
</dbReference>
<evidence type="ECO:0000313" key="14">
    <source>
        <dbReference type="Proteomes" id="UP000799421"/>
    </source>
</evidence>
<evidence type="ECO:0000256" key="3">
    <source>
        <dbReference type="ARBA" id="ARBA00022448"/>
    </source>
</evidence>
<dbReference type="EMBL" id="MU005962">
    <property type="protein sequence ID" value="KAF2863206.1"/>
    <property type="molecule type" value="Genomic_DNA"/>
</dbReference>
<feature type="compositionally biased region" description="Low complexity" evidence="12">
    <location>
        <begin position="34"/>
        <end position="46"/>
    </location>
</feature>
<sequence length="147" mass="15961">MVQLEEVADEELTSSQPYNNRSDEDDWNTDDESVVSVSSDDSSVSSLEGETLADRIAALKDIIPPTYRKSLSNASAKASSTAKSVWSWSGNALWVVSTSALLLGVPWALAFSEEQQVIAMETEMRMQQNAQQMLTQGSGEQSAKPAL</sequence>
<dbReference type="AlphaFoldDB" id="A0A6A7C6L3"/>
<gene>
    <name evidence="13" type="ORF">K470DRAFT_255326</name>
</gene>
<protein>
    <submittedName>
        <fullName evidence="13">Mitochondrial import translocase, subunit Tom22</fullName>
    </submittedName>
</protein>
<evidence type="ECO:0000256" key="11">
    <source>
        <dbReference type="ARBA" id="ARBA00023170"/>
    </source>
</evidence>
<evidence type="ECO:0000256" key="2">
    <source>
        <dbReference type="ARBA" id="ARBA00009874"/>
    </source>
</evidence>
<dbReference type="PANTHER" id="PTHR12504">
    <property type="entry name" value="MITOCHONDRIAL IMPORT RECEPTOR SUBUNIT TOM22"/>
    <property type="match status" value="1"/>
</dbReference>
<comment type="similarity">
    <text evidence="2">Belongs to the Tom22 family.</text>
</comment>
<keyword evidence="4" id="KW-0812">Transmembrane</keyword>
<keyword evidence="10" id="KW-0472">Membrane</keyword>
<dbReference type="InterPro" id="IPR005683">
    <property type="entry name" value="Tom22"/>
</dbReference>
<evidence type="ECO:0000256" key="9">
    <source>
        <dbReference type="ARBA" id="ARBA00023128"/>
    </source>
</evidence>
<keyword evidence="3" id="KW-0813">Transport</keyword>
<evidence type="ECO:0000256" key="1">
    <source>
        <dbReference type="ARBA" id="ARBA00004572"/>
    </source>
</evidence>
<accession>A0A6A7C6L3</accession>
<keyword evidence="11" id="KW-0675">Receptor</keyword>
<keyword evidence="5" id="KW-1000">Mitochondrion outer membrane</keyword>
<proteinExistence type="inferred from homology"/>
<dbReference type="OrthoDB" id="10016939at2759"/>
<keyword evidence="6" id="KW-0653">Protein transport</keyword>
<comment type="subcellular location">
    <subcellularLocation>
        <location evidence="1">Mitochondrion outer membrane</location>
        <topology evidence="1">Single-pass membrane protein</topology>
    </subcellularLocation>
</comment>
<dbReference type="CDD" id="cd22884">
    <property type="entry name" value="TOM22"/>
    <property type="match status" value="1"/>
</dbReference>
<evidence type="ECO:0000256" key="8">
    <source>
        <dbReference type="ARBA" id="ARBA00023010"/>
    </source>
</evidence>
<evidence type="ECO:0000256" key="12">
    <source>
        <dbReference type="SAM" id="MobiDB-lite"/>
    </source>
</evidence>
<dbReference type="GO" id="GO:0006886">
    <property type="term" value="P:intracellular protein transport"/>
    <property type="evidence" value="ECO:0007669"/>
    <property type="project" value="InterPro"/>
</dbReference>
<evidence type="ECO:0000256" key="4">
    <source>
        <dbReference type="ARBA" id="ARBA00022692"/>
    </source>
</evidence>
<name>A0A6A7C6L3_9PEZI</name>
<reference evidence="13" key="1">
    <citation type="journal article" date="2020" name="Stud. Mycol.">
        <title>101 Dothideomycetes genomes: a test case for predicting lifestyles and emergence of pathogens.</title>
        <authorList>
            <person name="Haridas S."/>
            <person name="Albert R."/>
            <person name="Binder M."/>
            <person name="Bloem J."/>
            <person name="Labutti K."/>
            <person name="Salamov A."/>
            <person name="Andreopoulos B."/>
            <person name="Baker S."/>
            <person name="Barry K."/>
            <person name="Bills G."/>
            <person name="Bluhm B."/>
            <person name="Cannon C."/>
            <person name="Castanera R."/>
            <person name="Culley D."/>
            <person name="Daum C."/>
            <person name="Ezra D."/>
            <person name="Gonzalez J."/>
            <person name="Henrissat B."/>
            <person name="Kuo A."/>
            <person name="Liang C."/>
            <person name="Lipzen A."/>
            <person name="Lutzoni F."/>
            <person name="Magnuson J."/>
            <person name="Mondo S."/>
            <person name="Nolan M."/>
            <person name="Ohm R."/>
            <person name="Pangilinan J."/>
            <person name="Park H.-J."/>
            <person name="Ramirez L."/>
            <person name="Alfaro M."/>
            <person name="Sun H."/>
            <person name="Tritt A."/>
            <person name="Yoshinaga Y."/>
            <person name="Zwiers L.-H."/>
            <person name="Turgeon B."/>
            <person name="Goodwin S."/>
            <person name="Spatafora J."/>
            <person name="Crous P."/>
            <person name="Grigoriev I."/>
        </authorList>
    </citation>
    <scope>NUCLEOTIDE SEQUENCE</scope>
    <source>
        <strain evidence="13">CBS 480.64</strain>
    </source>
</reference>
<feature type="compositionally biased region" description="Acidic residues" evidence="12">
    <location>
        <begin position="23"/>
        <end position="33"/>
    </location>
</feature>
<evidence type="ECO:0000313" key="13">
    <source>
        <dbReference type="EMBL" id="KAF2863206.1"/>
    </source>
</evidence>
<keyword evidence="9" id="KW-0496">Mitochondrion</keyword>
<dbReference type="Pfam" id="PF04281">
    <property type="entry name" value="Tom22"/>
    <property type="match status" value="1"/>
</dbReference>
<evidence type="ECO:0000256" key="7">
    <source>
        <dbReference type="ARBA" id="ARBA00022989"/>
    </source>
</evidence>
<evidence type="ECO:0000256" key="10">
    <source>
        <dbReference type="ARBA" id="ARBA00023136"/>
    </source>
</evidence>
<keyword evidence="8" id="KW-0811">Translocation</keyword>
<evidence type="ECO:0000256" key="5">
    <source>
        <dbReference type="ARBA" id="ARBA00022787"/>
    </source>
</evidence>
<dbReference type="PANTHER" id="PTHR12504:SF0">
    <property type="entry name" value="MITOCHONDRIAL IMPORT RECEPTOR SUBUNIT TOM22 HOMOLOG"/>
    <property type="match status" value="1"/>
</dbReference>
<keyword evidence="14" id="KW-1185">Reference proteome</keyword>
<feature type="compositionally biased region" description="Acidic residues" evidence="12">
    <location>
        <begin position="1"/>
        <end position="12"/>
    </location>
</feature>
<dbReference type="GO" id="GO:0005741">
    <property type="term" value="C:mitochondrial outer membrane"/>
    <property type="evidence" value="ECO:0007669"/>
    <property type="project" value="UniProtKB-SubCell"/>
</dbReference>